<organism evidence="2 3">
    <name type="scientific">Penicillium frequentans</name>
    <dbReference type="NCBI Taxonomy" id="3151616"/>
    <lineage>
        <taxon>Eukaryota</taxon>
        <taxon>Fungi</taxon>
        <taxon>Dikarya</taxon>
        <taxon>Ascomycota</taxon>
        <taxon>Pezizomycotina</taxon>
        <taxon>Eurotiomycetes</taxon>
        <taxon>Eurotiomycetidae</taxon>
        <taxon>Eurotiales</taxon>
        <taxon>Aspergillaceae</taxon>
        <taxon>Penicillium</taxon>
    </lineage>
</organism>
<protein>
    <submittedName>
        <fullName evidence="2">Uncharacterized protein</fullName>
    </submittedName>
</protein>
<keyword evidence="3" id="KW-1185">Reference proteome</keyword>
<evidence type="ECO:0000313" key="2">
    <source>
        <dbReference type="EMBL" id="KAJ5522993.1"/>
    </source>
</evidence>
<evidence type="ECO:0000256" key="1">
    <source>
        <dbReference type="SAM" id="MobiDB-lite"/>
    </source>
</evidence>
<comment type="caution">
    <text evidence="2">The sequence shown here is derived from an EMBL/GenBank/DDBJ whole genome shotgun (WGS) entry which is preliminary data.</text>
</comment>
<reference evidence="2 3" key="1">
    <citation type="journal article" date="2023" name="IMA Fungus">
        <title>Comparative genomic study of the Penicillium genus elucidates a diverse pangenome and 15 lateral gene transfer events.</title>
        <authorList>
            <person name="Petersen C."/>
            <person name="Sorensen T."/>
            <person name="Nielsen M.R."/>
            <person name="Sondergaard T.E."/>
            <person name="Sorensen J.L."/>
            <person name="Fitzpatrick D.A."/>
            <person name="Frisvad J.C."/>
            <person name="Nielsen K.L."/>
        </authorList>
    </citation>
    <scope>NUCLEOTIDE SEQUENCE [LARGE SCALE GENOMIC DNA]</scope>
    <source>
        <strain evidence="2 3">IBT 35679</strain>
    </source>
</reference>
<dbReference type="Proteomes" id="UP001220324">
    <property type="component" value="Unassembled WGS sequence"/>
</dbReference>
<sequence>MSHTAWSLIARGTCNPSMLTCQKKSLIRTCPPKSPSSPSSRSGSDSHRRGSDPFAPSSILTLEAPRLTLSMNGRSRSIRQDFRTCADIVCTLQDDDVDLWIQDEERRHLGLRDLPPQGKRLARSTGKGTKNRAIFNLRRNLPTKKLDVETIEAIWKWADDPACFLAETNHNANAHGVDAPTKPLDSICILLSYLETQVQIDRVRRRLLLCFLAWIVDGKIHAVGTQDDVAMLLVQAQLISEVSQECVVKYLEEWLSRGRQYLRLAEKLDGAGALIFLPLWGGIHMVPPLPCRRQRWT</sequence>
<name>A0AAD6CHD5_9EURO</name>
<evidence type="ECO:0000313" key="3">
    <source>
        <dbReference type="Proteomes" id="UP001220324"/>
    </source>
</evidence>
<feature type="region of interest" description="Disordered" evidence="1">
    <location>
        <begin position="27"/>
        <end position="57"/>
    </location>
</feature>
<gene>
    <name evidence="2" type="ORF">N7494_013179</name>
</gene>
<accession>A0AAD6CHD5</accession>
<dbReference type="EMBL" id="JAQIZZ010000010">
    <property type="protein sequence ID" value="KAJ5522993.1"/>
    <property type="molecule type" value="Genomic_DNA"/>
</dbReference>
<proteinExistence type="predicted"/>
<dbReference type="AlphaFoldDB" id="A0AAD6CHD5"/>